<dbReference type="SMART" id="SM00490">
    <property type="entry name" value="HELICc"/>
    <property type="match status" value="1"/>
</dbReference>
<protein>
    <recommendedName>
        <fullName evidence="6">Helicase ATP-binding domain-containing protein</fullName>
    </recommendedName>
</protein>
<dbReference type="Pfam" id="PF00270">
    <property type="entry name" value="DEAD"/>
    <property type="match status" value="1"/>
</dbReference>
<reference evidence="5" key="1">
    <citation type="journal article" date="2020" name="Nature">
        <title>Giant virus diversity and host interactions through global metagenomics.</title>
        <authorList>
            <person name="Schulz F."/>
            <person name="Roux S."/>
            <person name="Paez-Espino D."/>
            <person name="Jungbluth S."/>
            <person name="Walsh D.A."/>
            <person name="Denef V.J."/>
            <person name="McMahon K.D."/>
            <person name="Konstantinidis K.T."/>
            <person name="Eloe-Fadrosh E.A."/>
            <person name="Kyrpides N.C."/>
            <person name="Woyke T."/>
        </authorList>
    </citation>
    <scope>NUCLEOTIDE SEQUENCE</scope>
    <source>
        <strain evidence="5">GVMAG-M-3300023179-103</strain>
    </source>
</reference>
<feature type="domain" description="Helicase ATP-binding" evidence="3">
    <location>
        <begin position="57"/>
        <end position="231"/>
    </location>
</feature>
<dbReference type="InterPro" id="IPR027417">
    <property type="entry name" value="P-loop_NTPase"/>
</dbReference>
<dbReference type="SMART" id="SM00487">
    <property type="entry name" value="DEXDc"/>
    <property type="match status" value="1"/>
</dbReference>
<dbReference type="InterPro" id="IPR001650">
    <property type="entry name" value="Helicase_C-like"/>
</dbReference>
<dbReference type="GO" id="GO:0005524">
    <property type="term" value="F:ATP binding"/>
    <property type="evidence" value="ECO:0007669"/>
    <property type="project" value="UniProtKB-KW"/>
</dbReference>
<dbReference type="InterPro" id="IPR014001">
    <property type="entry name" value="Helicase_ATP-bd"/>
</dbReference>
<evidence type="ECO:0000256" key="2">
    <source>
        <dbReference type="ARBA" id="ARBA00022840"/>
    </source>
</evidence>
<keyword evidence="2" id="KW-0067">ATP-binding</keyword>
<proteinExistence type="predicted"/>
<dbReference type="Gene3D" id="3.40.50.300">
    <property type="entry name" value="P-loop containing nucleotide triphosphate hydrolases"/>
    <property type="match status" value="2"/>
</dbReference>
<dbReference type="EMBL" id="MN739703">
    <property type="protein sequence ID" value="QHT22108.1"/>
    <property type="molecule type" value="Genomic_DNA"/>
</dbReference>
<evidence type="ECO:0000259" key="3">
    <source>
        <dbReference type="PROSITE" id="PS51192"/>
    </source>
</evidence>
<evidence type="ECO:0008006" key="6">
    <source>
        <dbReference type="Google" id="ProtNLM"/>
    </source>
</evidence>
<accession>A0A6C0E044</accession>
<dbReference type="SUPFAM" id="SSF52540">
    <property type="entry name" value="P-loop containing nucleoside triphosphate hydrolases"/>
    <property type="match status" value="2"/>
</dbReference>
<organism evidence="5">
    <name type="scientific">viral metagenome</name>
    <dbReference type="NCBI Taxonomy" id="1070528"/>
    <lineage>
        <taxon>unclassified sequences</taxon>
        <taxon>metagenomes</taxon>
        <taxon>organismal metagenomes</taxon>
    </lineage>
</organism>
<sequence length="576" mass="66777">MSKKYPSIDDNKYYDKISKIYEKYKIPKQGKNAKAEDYCKPKEFTLQPPQMFLPSYINPDTPYKSILVYHKIGAGKTCAAIQIAERWKKIKRIIFVLPASLKGNLKSELRSECGNYLTDKERKLLAKLDPKDKEYKEIIKKSDRRIEEYYDIYSYNKFIDLVQNDRINLKNKILIIDEIQNMVSETGTYYKELYDLIQSGSNNLRIILMSATPMFDRPVEIALTMNLLNLPNELPLGKEFEKLFIKEKTNKKNTIYEVQNMDKFKEYIKGYVSFFSGAPSYTFPEMTVKYINCEMSEFQYDVYQKISRKEDVNVNNNPSKEEVVNARDLPNNFYIGTRFASNIVYPNRKVGDAGLVSLTPSKIINNLQDYSCKFHKIMTSVQNSKGKIFIYSAFKEHAGLKSLMTVLDAFGYKNYQTNGTGKKRYAVWSGDESINTKDEIKEIFNRSDNLYGNKLKIILGSPAIKEGISLKAVRTVHILEPYWNQSRLDQVIGRANRFCSHIGLPEEERNVKVYVYVAVSPDKEKQEITVDEYVKKLSETKNKIIKQFEKAIIEAAVDCRLNKNANEMEGEEINCL</sequence>
<evidence type="ECO:0000256" key="1">
    <source>
        <dbReference type="ARBA" id="ARBA00022741"/>
    </source>
</evidence>
<dbReference type="Pfam" id="PF00271">
    <property type="entry name" value="Helicase_C"/>
    <property type="match status" value="1"/>
</dbReference>
<dbReference type="GO" id="GO:0003676">
    <property type="term" value="F:nucleic acid binding"/>
    <property type="evidence" value="ECO:0007669"/>
    <property type="project" value="InterPro"/>
</dbReference>
<dbReference type="PROSITE" id="PS51194">
    <property type="entry name" value="HELICASE_CTER"/>
    <property type="match status" value="1"/>
</dbReference>
<dbReference type="PANTHER" id="PTHR10799">
    <property type="entry name" value="SNF2/RAD54 HELICASE FAMILY"/>
    <property type="match status" value="1"/>
</dbReference>
<dbReference type="PROSITE" id="PS51192">
    <property type="entry name" value="HELICASE_ATP_BIND_1"/>
    <property type="match status" value="1"/>
</dbReference>
<name>A0A6C0E044_9ZZZZ</name>
<evidence type="ECO:0000259" key="4">
    <source>
        <dbReference type="PROSITE" id="PS51194"/>
    </source>
</evidence>
<keyword evidence="1" id="KW-0547">Nucleotide-binding</keyword>
<evidence type="ECO:0000313" key="5">
    <source>
        <dbReference type="EMBL" id="QHT22108.1"/>
    </source>
</evidence>
<feature type="domain" description="Helicase C-terminal" evidence="4">
    <location>
        <begin position="373"/>
        <end position="556"/>
    </location>
</feature>
<dbReference type="InterPro" id="IPR011545">
    <property type="entry name" value="DEAD/DEAH_box_helicase_dom"/>
</dbReference>
<dbReference type="AlphaFoldDB" id="A0A6C0E044"/>